<reference evidence="2 3" key="1">
    <citation type="submission" date="2016-10" db="EMBL/GenBank/DDBJ databases">
        <authorList>
            <person name="de Groot N.N."/>
        </authorList>
    </citation>
    <scope>NUCLEOTIDE SEQUENCE [LARGE SCALE GENOMIC DNA]</scope>
    <source>
        <strain evidence="2 3">CGMCC 1.7054</strain>
    </source>
</reference>
<dbReference type="PROSITE" id="PS51318">
    <property type="entry name" value="TAT"/>
    <property type="match status" value="1"/>
</dbReference>
<evidence type="ECO:0000313" key="3">
    <source>
        <dbReference type="Proteomes" id="UP000198881"/>
    </source>
</evidence>
<accession>A0A1I7ME00</accession>
<dbReference type="InterPro" id="IPR006311">
    <property type="entry name" value="TAT_signal"/>
</dbReference>
<keyword evidence="1" id="KW-0812">Transmembrane</keyword>
<dbReference type="InterPro" id="IPR015001">
    <property type="entry name" value="DUF1850"/>
</dbReference>
<name>A0A1I7ME00_9MICC</name>
<dbReference type="AlphaFoldDB" id="A0A1I7ME00"/>
<evidence type="ECO:0008006" key="4">
    <source>
        <dbReference type="Google" id="ProtNLM"/>
    </source>
</evidence>
<dbReference type="Proteomes" id="UP000198881">
    <property type="component" value="Unassembled WGS sequence"/>
</dbReference>
<dbReference type="EMBL" id="FPCG01000001">
    <property type="protein sequence ID" value="SFV20155.1"/>
    <property type="molecule type" value="Genomic_DNA"/>
</dbReference>
<evidence type="ECO:0000313" key="2">
    <source>
        <dbReference type="EMBL" id="SFV20155.1"/>
    </source>
</evidence>
<gene>
    <name evidence="2" type="ORF">SAMN04487966_101172</name>
</gene>
<feature type="transmembrane region" description="Helical" evidence="1">
    <location>
        <begin position="21"/>
        <end position="41"/>
    </location>
</feature>
<keyword evidence="1" id="KW-0472">Membrane</keyword>
<organism evidence="2 3">
    <name type="scientific">Micrococcus terreus</name>
    <dbReference type="NCBI Taxonomy" id="574650"/>
    <lineage>
        <taxon>Bacteria</taxon>
        <taxon>Bacillati</taxon>
        <taxon>Actinomycetota</taxon>
        <taxon>Actinomycetes</taxon>
        <taxon>Micrococcales</taxon>
        <taxon>Micrococcaceae</taxon>
        <taxon>Micrococcus</taxon>
    </lineage>
</organism>
<protein>
    <recommendedName>
        <fullName evidence="4">DUF1850 domain-containing protein</fullName>
    </recommendedName>
</protein>
<keyword evidence="3" id="KW-1185">Reference proteome</keyword>
<proteinExistence type="predicted"/>
<dbReference type="STRING" id="574650.SAMN04487966_101172"/>
<evidence type="ECO:0000256" key="1">
    <source>
        <dbReference type="SAM" id="Phobius"/>
    </source>
</evidence>
<sequence>MSSSPSDRSDGRGPRLSRRTALTLGAVAGLSAITATGAVLWPRSPSEIVCADQRTGEEWGRWAASPGSEISLTWIHSIELTPWTDVFVLEESEGFTLARTEFESYGAGMPAGEANASVQDGKVVITDIGRHLETVNWIHSHTQQFTLTLDGKIVARPDDLPHHRPLELRSA</sequence>
<keyword evidence="1" id="KW-1133">Transmembrane helix</keyword>
<dbReference type="Pfam" id="PF08905">
    <property type="entry name" value="DUF1850"/>
    <property type="match status" value="1"/>
</dbReference>